<feature type="transmembrane region" description="Helical" evidence="5">
    <location>
        <begin position="302"/>
        <end position="319"/>
    </location>
</feature>
<evidence type="ECO:0000256" key="1">
    <source>
        <dbReference type="ARBA" id="ARBA00004651"/>
    </source>
</evidence>
<dbReference type="RefSeq" id="WP_232653136.1">
    <property type="nucleotide sequence ID" value="NZ_JAJSBI010000024.1"/>
</dbReference>
<evidence type="ECO:0000256" key="5">
    <source>
        <dbReference type="SAM" id="Phobius"/>
    </source>
</evidence>
<dbReference type="Gene3D" id="1.20.1250.20">
    <property type="entry name" value="MFS general substrate transporter like domains"/>
    <property type="match status" value="1"/>
</dbReference>
<comment type="caution">
    <text evidence="7">The sequence shown here is derived from an EMBL/GenBank/DDBJ whole genome shotgun (WGS) entry which is preliminary data.</text>
</comment>
<feature type="transmembrane region" description="Helical" evidence="5">
    <location>
        <begin position="177"/>
        <end position="197"/>
    </location>
</feature>
<dbReference type="GO" id="GO:0005886">
    <property type="term" value="C:plasma membrane"/>
    <property type="evidence" value="ECO:0007669"/>
    <property type="project" value="UniProtKB-SubCell"/>
</dbReference>
<feature type="transmembrane region" description="Helical" evidence="5">
    <location>
        <begin position="388"/>
        <end position="408"/>
    </location>
</feature>
<feature type="transmembrane region" description="Helical" evidence="5">
    <location>
        <begin position="272"/>
        <end position="290"/>
    </location>
</feature>
<keyword evidence="2 5" id="KW-0812">Transmembrane</keyword>
<reference evidence="7" key="1">
    <citation type="submission" date="2021-12" db="EMBL/GenBank/DDBJ databases">
        <authorList>
            <person name="Lee J.-H."/>
            <person name="Kim S.-B."/>
        </authorList>
    </citation>
    <scope>NUCLEOTIDE SEQUENCE</scope>
    <source>
        <strain evidence="7">NR30</strain>
    </source>
</reference>
<feature type="domain" description="Major facilitator superfamily (MFS) profile" evidence="6">
    <location>
        <begin position="25"/>
        <end position="414"/>
    </location>
</feature>
<name>A0A9Q3Z866_9ACTN</name>
<feature type="transmembrane region" description="Helical" evidence="5">
    <location>
        <begin position="28"/>
        <end position="49"/>
    </location>
</feature>
<feature type="transmembrane region" description="Helical" evidence="5">
    <location>
        <begin position="364"/>
        <end position="382"/>
    </location>
</feature>
<proteinExistence type="predicted"/>
<dbReference type="PROSITE" id="PS50850">
    <property type="entry name" value="MFS"/>
    <property type="match status" value="1"/>
</dbReference>
<dbReference type="InterPro" id="IPR011701">
    <property type="entry name" value="MFS"/>
</dbReference>
<dbReference type="PANTHER" id="PTHR42910">
    <property type="entry name" value="TRANSPORTER SCO4007-RELATED"/>
    <property type="match status" value="1"/>
</dbReference>
<feature type="transmembrane region" description="Helical" evidence="5">
    <location>
        <begin position="91"/>
        <end position="110"/>
    </location>
</feature>
<feature type="transmembrane region" description="Helical" evidence="5">
    <location>
        <begin position="116"/>
        <end position="135"/>
    </location>
</feature>
<evidence type="ECO:0000259" key="6">
    <source>
        <dbReference type="PROSITE" id="PS50850"/>
    </source>
</evidence>
<dbReference type="SUPFAM" id="SSF103473">
    <property type="entry name" value="MFS general substrate transporter"/>
    <property type="match status" value="1"/>
</dbReference>
<dbReference type="EMBL" id="JAJSBI010000024">
    <property type="protein sequence ID" value="MCD9878936.1"/>
    <property type="molecule type" value="Genomic_DNA"/>
</dbReference>
<evidence type="ECO:0000256" key="2">
    <source>
        <dbReference type="ARBA" id="ARBA00022692"/>
    </source>
</evidence>
<dbReference type="CDD" id="cd17324">
    <property type="entry name" value="MFS_NepI_like"/>
    <property type="match status" value="1"/>
</dbReference>
<evidence type="ECO:0000313" key="8">
    <source>
        <dbReference type="Proteomes" id="UP001108029"/>
    </source>
</evidence>
<dbReference type="InterPro" id="IPR020846">
    <property type="entry name" value="MFS_dom"/>
</dbReference>
<evidence type="ECO:0000256" key="4">
    <source>
        <dbReference type="ARBA" id="ARBA00023136"/>
    </source>
</evidence>
<protein>
    <submittedName>
        <fullName evidence="7">MFS transporter</fullName>
    </submittedName>
</protein>
<feature type="transmembrane region" description="Helical" evidence="5">
    <location>
        <begin position="61"/>
        <end position="79"/>
    </location>
</feature>
<gene>
    <name evidence="7" type="ORF">LJ657_36095</name>
</gene>
<dbReference type="Pfam" id="PF07690">
    <property type="entry name" value="MFS_1"/>
    <property type="match status" value="1"/>
</dbReference>
<comment type="subcellular location">
    <subcellularLocation>
        <location evidence="1">Cell membrane</location>
        <topology evidence="1">Multi-pass membrane protein</topology>
    </subcellularLocation>
</comment>
<keyword evidence="8" id="KW-1185">Reference proteome</keyword>
<feature type="transmembrane region" description="Helical" evidence="5">
    <location>
        <begin position="239"/>
        <end position="260"/>
    </location>
</feature>
<feature type="transmembrane region" description="Helical" evidence="5">
    <location>
        <begin position="147"/>
        <end position="171"/>
    </location>
</feature>
<dbReference type="InterPro" id="IPR036259">
    <property type="entry name" value="MFS_trans_sf"/>
</dbReference>
<accession>A0A9Q3Z866</accession>
<keyword evidence="3 5" id="KW-1133">Transmembrane helix</keyword>
<dbReference type="GO" id="GO:0022857">
    <property type="term" value="F:transmembrane transporter activity"/>
    <property type="evidence" value="ECO:0007669"/>
    <property type="project" value="InterPro"/>
</dbReference>
<evidence type="ECO:0000256" key="3">
    <source>
        <dbReference type="ARBA" id="ARBA00022989"/>
    </source>
</evidence>
<dbReference type="Proteomes" id="UP001108029">
    <property type="component" value="Unassembled WGS sequence"/>
</dbReference>
<dbReference type="PANTHER" id="PTHR42910:SF1">
    <property type="entry name" value="MAJOR FACILITATOR SUPERFAMILY (MFS) PROFILE DOMAIN-CONTAINING PROTEIN"/>
    <property type="match status" value="1"/>
</dbReference>
<organism evidence="7 8">
    <name type="scientific">Streptomyces guryensis</name>
    <dbReference type="NCBI Taxonomy" id="2886947"/>
    <lineage>
        <taxon>Bacteria</taxon>
        <taxon>Bacillati</taxon>
        <taxon>Actinomycetota</taxon>
        <taxon>Actinomycetes</taxon>
        <taxon>Kitasatosporales</taxon>
        <taxon>Streptomycetaceae</taxon>
        <taxon>Streptomyces</taxon>
    </lineage>
</organism>
<feature type="transmembrane region" description="Helical" evidence="5">
    <location>
        <begin position="325"/>
        <end position="343"/>
    </location>
</feature>
<evidence type="ECO:0000313" key="7">
    <source>
        <dbReference type="EMBL" id="MCD9878936.1"/>
    </source>
</evidence>
<sequence>MSQLSQHRPESAGSGPAPLRHNSRTVRVFAVVAGLCVSNLYYVIVLLPEIAASHHRPSQDFAHLLSLTQGGYTLGLLFVVPLGDRVDRRRLCTLLLAAACLVCVAVPWAPAAAYPVLFVLLGLCSVTAMVLVPWGADLADDAARGRVVGTIMTGLILGTLLCRTVAGALAQLASWRFVYGTSAVLMALCIVALNWVLPSGVATVPTPRQPQDAQGEGYLRLLGSLPRILLRTPGVGERCLYGALGFGAFSAFWAVLPLHLQARPFSFGPAEIGLFALLGGAGVAGASAAGRLADRGLQTPTTLAAFATVAVTFLVLGAWPGSLALLIVGTVVLDMGIQVAHITNQSVIYAGNPAMRSRITTTYMVMYFVGGTLGSAVAASVWGQGGSWGATCLVGAGMGACALVVAALRAALGRIRTGGADGVRP</sequence>
<keyword evidence="4 5" id="KW-0472">Membrane</keyword>
<dbReference type="AlphaFoldDB" id="A0A9Q3Z866"/>